<comment type="caution">
    <text evidence="1">The sequence shown here is derived from an EMBL/GenBank/DDBJ whole genome shotgun (WGS) entry which is preliminary data.</text>
</comment>
<gene>
    <name evidence="1" type="ORF">HNP38_001785</name>
</gene>
<evidence type="ECO:0000313" key="2">
    <source>
        <dbReference type="Proteomes" id="UP000592180"/>
    </source>
</evidence>
<dbReference type="RefSeq" id="WP_184187895.1">
    <property type="nucleotide sequence ID" value="NZ_JACHLE010000002.1"/>
</dbReference>
<accession>A0A840KAR6</accession>
<dbReference type="AlphaFoldDB" id="A0A840KAR6"/>
<name>A0A840KAR6_9FLAO</name>
<proteinExistence type="predicted"/>
<sequence length="222" mass="25982">MKKKKLACEELKPILIERIRGFSCENFSEDKGIIKAVMIDELTKGDSSLMINYGQMFSDYIPSCFKINNLDVIISRAEVDGWDYLHVYFILKNDTVSLLFWFNNDAQNISYSSFSGTSVYILENDNAIVGDEHNYQTYIDDFKRYYEHEAQYQNITRYITYKMTKILRNFNNYGPCFYLRAGRFKNGIIRPTLIFEILKKNCSIPVLTAGRFAQFDMGDLRP</sequence>
<dbReference type="Proteomes" id="UP000592180">
    <property type="component" value="Unassembled WGS sequence"/>
</dbReference>
<keyword evidence="2" id="KW-1185">Reference proteome</keyword>
<dbReference type="EMBL" id="JACHLE010000002">
    <property type="protein sequence ID" value="MBB4806489.1"/>
    <property type="molecule type" value="Genomic_DNA"/>
</dbReference>
<reference evidence="1 2" key="1">
    <citation type="submission" date="2020-08" db="EMBL/GenBank/DDBJ databases">
        <title>Functional genomics of gut bacteria from endangered species of beetles.</title>
        <authorList>
            <person name="Carlos-Shanley C."/>
        </authorList>
    </citation>
    <scope>NUCLEOTIDE SEQUENCE [LARGE SCALE GENOMIC DNA]</scope>
    <source>
        <strain evidence="1 2">S00151</strain>
    </source>
</reference>
<protein>
    <submittedName>
        <fullName evidence="1">Uncharacterized protein</fullName>
    </submittedName>
</protein>
<evidence type="ECO:0000313" key="1">
    <source>
        <dbReference type="EMBL" id="MBB4806489.1"/>
    </source>
</evidence>
<organism evidence="1 2">
    <name type="scientific">Chryseobacterium defluvii</name>
    <dbReference type="NCBI Taxonomy" id="160396"/>
    <lineage>
        <taxon>Bacteria</taxon>
        <taxon>Pseudomonadati</taxon>
        <taxon>Bacteroidota</taxon>
        <taxon>Flavobacteriia</taxon>
        <taxon>Flavobacteriales</taxon>
        <taxon>Weeksellaceae</taxon>
        <taxon>Chryseobacterium group</taxon>
        <taxon>Chryseobacterium</taxon>
    </lineage>
</organism>